<reference evidence="3 4" key="1">
    <citation type="submission" date="2020-01" db="EMBL/GenBank/DDBJ databases">
        <title>Dynamics of blaIMP-6 dissemination in carbapenem resistant Enterobacteriacea isolated from regional surveillance in Osaka, Japan.</title>
        <authorList>
            <person name="Abe R."/>
            <person name="Akeda Y."/>
            <person name="Sugawara Y."/>
            <person name="Yamamoto N."/>
            <person name="Tomono K."/>
            <person name="Takeuchi D."/>
            <person name="Kawahara R."/>
            <person name="Hamada S."/>
        </authorList>
    </citation>
    <scope>NUCLEOTIDE SEQUENCE [LARGE SCALE GENOMIC DNA]</scope>
    <source>
        <strain evidence="3 4">E300</strain>
    </source>
</reference>
<dbReference type="InterPro" id="IPR011032">
    <property type="entry name" value="GroES-like_sf"/>
</dbReference>
<gene>
    <name evidence="3" type="ORF">EIMP300_22820</name>
</gene>
<dbReference type="AlphaFoldDB" id="A0A8S0FL26"/>
<name>A0A8S0FL26_ECOLX</name>
<protein>
    <recommendedName>
        <fullName evidence="2">Alcohol dehydrogenase-like C-terminal domain-containing protein</fullName>
    </recommendedName>
</protein>
<dbReference type="Gene3D" id="3.90.180.10">
    <property type="entry name" value="Medium-chain alcohol dehydrogenases, catalytic domain"/>
    <property type="match status" value="1"/>
</dbReference>
<dbReference type="SUPFAM" id="SSF50129">
    <property type="entry name" value="GroES-like"/>
    <property type="match status" value="1"/>
</dbReference>
<evidence type="ECO:0000313" key="3">
    <source>
        <dbReference type="EMBL" id="BBU80882.1"/>
    </source>
</evidence>
<dbReference type="Gene3D" id="3.40.50.720">
    <property type="entry name" value="NAD(P)-binding Rossmann-like Domain"/>
    <property type="match status" value="1"/>
</dbReference>
<dbReference type="InterPro" id="IPR050129">
    <property type="entry name" value="Zn_alcohol_dh"/>
</dbReference>
<dbReference type="GO" id="GO:0016491">
    <property type="term" value="F:oxidoreductase activity"/>
    <property type="evidence" value="ECO:0007669"/>
    <property type="project" value="UniProtKB-KW"/>
</dbReference>
<dbReference type="Pfam" id="PF00107">
    <property type="entry name" value="ADH_zinc_N"/>
    <property type="match status" value="1"/>
</dbReference>
<dbReference type="InterPro" id="IPR036291">
    <property type="entry name" value="NAD(P)-bd_dom_sf"/>
</dbReference>
<evidence type="ECO:0000256" key="1">
    <source>
        <dbReference type="ARBA" id="ARBA00023002"/>
    </source>
</evidence>
<dbReference type="PANTHER" id="PTHR43401:SF3">
    <property type="entry name" value="L-GALACTONATE-5-DEHYDROGENASE"/>
    <property type="match status" value="1"/>
</dbReference>
<dbReference type="SUPFAM" id="SSF51735">
    <property type="entry name" value="NAD(P)-binding Rossmann-fold domains"/>
    <property type="match status" value="1"/>
</dbReference>
<feature type="domain" description="Alcohol dehydrogenase-like C-terminal" evidence="2">
    <location>
        <begin position="87"/>
        <end position="176"/>
    </location>
</feature>
<dbReference type="Proteomes" id="UP000467488">
    <property type="component" value="Chromosome"/>
</dbReference>
<organism evidence="3 4">
    <name type="scientific">Escherichia coli</name>
    <dbReference type="NCBI Taxonomy" id="562"/>
    <lineage>
        <taxon>Bacteria</taxon>
        <taxon>Pseudomonadati</taxon>
        <taxon>Pseudomonadota</taxon>
        <taxon>Gammaproteobacteria</taxon>
        <taxon>Enterobacterales</taxon>
        <taxon>Enterobacteriaceae</taxon>
        <taxon>Escherichia</taxon>
    </lineage>
</organism>
<dbReference type="EMBL" id="AP022360">
    <property type="protein sequence ID" value="BBU80882.1"/>
    <property type="molecule type" value="Genomic_DNA"/>
</dbReference>
<keyword evidence="1" id="KW-0560">Oxidoreductase</keyword>
<evidence type="ECO:0000313" key="4">
    <source>
        <dbReference type="Proteomes" id="UP000467488"/>
    </source>
</evidence>
<dbReference type="InterPro" id="IPR013149">
    <property type="entry name" value="ADH-like_C"/>
</dbReference>
<evidence type="ECO:0000259" key="2">
    <source>
        <dbReference type="Pfam" id="PF00107"/>
    </source>
</evidence>
<sequence>MHSMWRVRSLSGKENELQCERVSLYGVHQDGGFSEYLAVREDNLVPLPDEVSDSAGALVECFAIGAHAVRRAEIKAEQNVLVIGAGPIGLATAAIARAKGAHVVVADIDCQRRQHVVDHLAINVFDPTQEGFIAALSEVFGGELACVVLDATGNKASMSHDVNLIRHGGKIVFIGLYIGELVIA</sequence>
<accession>A0A8S0FL26</accession>
<dbReference type="PANTHER" id="PTHR43401">
    <property type="entry name" value="L-THREONINE 3-DEHYDROGENASE"/>
    <property type="match status" value="1"/>
</dbReference>
<proteinExistence type="predicted"/>